<dbReference type="Pfam" id="PF00072">
    <property type="entry name" value="Response_reg"/>
    <property type="match status" value="1"/>
</dbReference>
<dbReference type="SMART" id="SM00448">
    <property type="entry name" value="REC"/>
    <property type="match status" value="1"/>
</dbReference>
<keyword evidence="7" id="KW-1185">Reference proteome</keyword>
<dbReference type="InterPro" id="IPR039420">
    <property type="entry name" value="WalR-like"/>
</dbReference>
<evidence type="ECO:0000259" key="5">
    <source>
        <dbReference type="PROSITE" id="PS50110"/>
    </source>
</evidence>
<dbReference type="PANTHER" id="PTHR48111:SF40">
    <property type="entry name" value="PHOSPHATE REGULON TRANSCRIPTIONAL REGULATORY PROTEIN PHOB"/>
    <property type="match status" value="1"/>
</dbReference>
<evidence type="ECO:0000256" key="1">
    <source>
        <dbReference type="ARBA" id="ARBA00022553"/>
    </source>
</evidence>
<keyword evidence="1 4" id="KW-0597">Phosphoprotein</keyword>
<dbReference type="EMBL" id="JBHRYC010000037">
    <property type="protein sequence ID" value="MFC3637373.1"/>
    <property type="molecule type" value="Genomic_DNA"/>
</dbReference>
<comment type="caution">
    <text evidence="6">The sequence shown here is derived from an EMBL/GenBank/DDBJ whole genome shotgun (WGS) entry which is preliminary data.</text>
</comment>
<evidence type="ECO:0000256" key="2">
    <source>
        <dbReference type="ARBA" id="ARBA00023012"/>
    </source>
</evidence>
<proteinExistence type="predicted"/>
<evidence type="ECO:0000313" key="6">
    <source>
        <dbReference type="EMBL" id="MFC3637373.1"/>
    </source>
</evidence>
<reference evidence="7" key="1">
    <citation type="journal article" date="2019" name="Int. J. Syst. Evol. Microbiol.">
        <title>The Global Catalogue of Microorganisms (GCM) 10K type strain sequencing project: providing services to taxonomists for standard genome sequencing and annotation.</title>
        <authorList>
            <consortium name="The Broad Institute Genomics Platform"/>
            <consortium name="The Broad Institute Genome Sequencing Center for Infectious Disease"/>
            <person name="Wu L."/>
            <person name="Ma J."/>
        </authorList>
    </citation>
    <scope>NUCLEOTIDE SEQUENCE [LARGE SCALE GENOMIC DNA]</scope>
    <source>
        <strain evidence="7">KCTC 42282</strain>
    </source>
</reference>
<name>A0ABV7UFL5_9HYPH</name>
<sequence length="134" mass="13711">MRVLIIEDEALLALEYELLLEELGCDPVGVAGDSVSALAMARELAPDLAVVDVNLQDGMTGADLGVAIAADPGVPVLFVTSEASHVDLDAERVLGALPKPFTSSGFAAAIDWARGRISGAAPTKCPAGVLTRLG</sequence>
<dbReference type="PANTHER" id="PTHR48111">
    <property type="entry name" value="REGULATOR OF RPOS"/>
    <property type="match status" value="1"/>
</dbReference>
<evidence type="ECO:0000256" key="4">
    <source>
        <dbReference type="PROSITE-ProRule" id="PRU00169"/>
    </source>
</evidence>
<gene>
    <name evidence="6" type="ORF">ACFONL_08240</name>
</gene>
<dbReference type="PROSITE" id="PS50110">
    <property type="entry name" value="RESPONSE_REGULATORY"/>
    <property type="match status" value="1"/>
</dbReference>
<dbReference type="RefSeq" id="WP_191320482.1">
    <property type="nucleotide sequence ID" value="NZ_BNCG01000018.1"/>
</dbReference>
<evidence type="ECO:0000256" key="3">
    <source>
        <dbReference type="ARBA" id="ARBA00023125"/>
    </source>
</evidence>
<dbReference type="SUPFAM" id="SSF52172">
    <property type="entry name" value="CheY-like"/>
    <property type="match status" value="1"/>
</dbReference>
<keyword evidence="3" id="KW-0238">DNA-binding</keyword>
<dbReference type="Proteomes" id="UP001595704">
    <property type="component" value="Unassembled WGS sequence"/>
</dbReference>
<dbReference type="Gene3D" id="3.40.50.2300">
    <property type="match status" value="1"/>
</dbReference>
<feature type="modified residue" description="4-aspartylphosphate" evidence="4">
    <location>
        <position position="52"/>
    </location>
</feature>
<dbReference type="InterPro" id="IPR001789">
    <property type="entry name" value="Sig_transdc_resp-reg_receiver"/>
</dbReference>
<keyword evidence="2" id="KW-0902">Two-component regulatory system</keyword>
<dbReference type="InterPro" id="IPR011006">
    <property type="entry name" value="CheY-like_superfamily"/>
</dbReference>
<accession>A0ABV7UFL5</accession>
<feature type="domain" description="Response regulatory" evidence="5">
    <location>
        <begin position="2"/>
        <end position="114"/>
    </location>
</feature>
<evidence type="ECO:0000313" key="7">
    <source>
        <dbReference type="Proteomes" id="UP001595704"/>
    </source>
</evidence>
<protein>
    <submittedName>
        <fullName evidence="6">Response regulator</fullName>
    </submittedName>
</protein>
<organism evidence="6 7">
    <name type="scientific">Camelimonas fluminis</name>
    <dbReference type="NCBI Taxonomy" id="1576911"/>
    <lineage>
        <taxon>Bacteria</taxon>
        <taxon>Pseudomonadati</taxon>
        <taxon>Pseudomonadota</taxon>
        <taxon>Alphaproteobacteria</taxon>
        <taxon>Hyphomicrobiales</taxon>
        <taxon>Chelatococcaceae</taxon>
        <taxon>Camelimonas</taxon>
    </lineage>
</organism>